<protein>
    <submittedName>
        <fullName evidence="2">Uncharacterized protein</fullName>
    </submittedName>
</protein>
<proteinExistence type="predicted"/>
<feature type="region of interest" description="Disordered" evidence="1">
    <location>
        <begin position="57"/>
        <end position="83"/>
    </location>
</feature>
<organism evidence="2 3">
    <name type="scientific">Tetrabaena socialis</name>
    <dbReference type="NCBI Taxonomy" id="47790"/>
    <lineage>
        <taxon>Eukaryota</taxon>
        <taxon>Viridiplantae</taxon>
        <taxon>Chlorophyta</taxon>
        <taxon>core chlorophytes</taxon>
        <taxon>Chlorophyceae</taxon>
        <taxon>CS clade</taxon>
        <taxon>Chlamydomonadales</taxon>
        <taxon>Tetrabaenaceae</taxon>
        <taxon>Tetrabaena</taxon>
    </lineage>
</organism>
<dbReference type="Proteomes" id="UP000236333">
    <property type="component" value="Unassembled WGS sequence"/>
</dbReference>
<comment type="caution">
    <text evidence="2">The sequence shown here is derived from an EMBL/GenBank/DDBJ whole genome shotgun (WGS) entry which is preliminary data.</text>
</comment>
<accession>A0A2J8A4X9</accession>
<dbReference type="EMBL" id="PGGS01000173">
    <property type="protein sequence ID" value="PNH07570.1"/>
    <property type="molecule type" value="Genomic_DNA"/>
</dbReference>
<name>A0A2J8A4X9_9CHLO</name>
<dbReference type="AlphaFoldDB" id="A0A2J8A4X9"/>
<keyword evidence="3" id="KW-1185">Reference proteome</keyword>
<sequence>MMGVHLLDHPDDLTTRKEAQEAKNWIDTTFKELIGVIPPEEAKNWIDTTFKELIGVIPPEPEKNKPTKARQQQQLPVREVSSW</sequence>
<evidence type="ECO:0000256" key="1">
    <source>
        <dbReference type="SAM" id="MobiDB-lite"/>
    </source>
</evidence>
<gene>
    <name evidence="2" type="ORF">TSOC_005965</name>
</gene>
<evidence type="ECO:0000313" key="2">
    <source>
        <dbReference type="EMBL" id="PNH07570.1"/>
    </source>
</evidence>
<evidence type="ECO:0000313" key="3">
    <source>
        <dbReference type="Proteomes" id="UP000236333"/>
    </source>
</evidence>
<reference evidence="2 3" key="1">
    <citation type="journal article" date="2017" name="Mol. Biol. Evol.">
        <title>The 4-celled Tetrabaena socialis nuclear genome reveals the essential components for genetic control of cell number at the origin of multicellularity in the volvocine lineage.</title>
        <authorList>
            <person name="Featherston J."/>
            <person name="Arakaki Y."/>
            <person name="Hanschen E.R."/>
            <person name="Ferris P.J."/>
            <person name="Michod R.E."/>
            <person name="Olson B.J.S.C."/>
            <person name="Nozaki H."/>
            <person name="Durand P.M."/>
        </authorList>
    </citation>
    <scope>NUCLEOTIDE SEQUENCE [LARGE SCALE GENOMIC DNA]</scope>
    <source>
        <strain evidence="2 3">NIES-571</strain>
    </source>
</reference>
<feature type="compositionally biased region" description="Polar residues" evidence="1">
    <location>
        <begin position="69"/>
        <end position="83"/>
    </location>
</feature>